<dbReference type="InterPro" id="IPR036138">
    <property type="entry name" value="PBP_dimer_sf"/>
</dbReference>
<dbReference type="RefSeq" id="WP_117443416.1">
    <property type="nucleotide sequence ID" value="NZ_JAJFEN010000014.1"/>
</dbReference>
<dbReference type="Proteomes" id="UP000260025">
    <property type="component" value="Unassembled WGS sequence"/>
</dbReference>
<dbReference type="GO" id="GO:0046677">
    <property type="term" value="P:response to antibiotic"/>
    <property type="evidence" value="ECO:0007669"/>
    <property type="project" value="InterPro"/>
</dbReference>
<dbReference type="InterPro" id="IPR001460">
    <property type="entry name" value="PCN-bd_Tpept"/>
</dbReference>
<sequence>MTDKKKIWWIAGIVAAVAVLGIGAYLLFSGGSKPESVLLSYTDLLKKKDYKEMYSLISSDAKKKWKEEDFIARNKNIYEGIDASDFTMEIKDSTDEGDNGSEISYHFRMKSAAGTIAFDNKATVIKEDGEYRIVWDSSQIFPQLQDADKVNVSITEGTRGSILDRKGKALAQQGSVYQVGLIAGKLGNEADTVSAMARVLDVSEDSIKKALSASWVQADMFVPIKTVTAAKRADIIEELRKIDGASVQEAIGRVYPYGEMTAHVTGYVQNVTAEDLEKHKNEGYTATSIIGKSGLESIYESKLKAVSGCKIIILDENGNLKDTVAEQKAKDGQDIRTTIDIEAQRSAYNQLKKDAGSGVIMNSRTGEVLALVSTPAYDPNDFAMGMDTKTWDSLNNNKQKPLLNRFVSTYCPGSTFKAITGAIALDSKTITPDTAFEKTDKWQKDSSWGKNYVTTTQSYTEPSNLKNAYIYSDNIFFAQVADKIGTETFTSYLDKIGFRKQLDFPFTVAKSTYGDELENAQKLSASGYGQGDLLISPLHLTALYTAYVNDGSILQPYLVYEDGKTKTMVKNAYSAATAKTVFEDLQASMSGYGDNPTNAAGKTGTAQVNHGEQEIGWLSAVNDNIAVTIMIDDTKEIGESHYVIPKVQSILNEVK</sequence>
<dbReference type="Pfam" id="PF05223">
    <property type="entry name" value="MecA_N"/>
    <property type="match status" value="1"/>
</dbReference>
<dbReference type="Pfam" id="PF00905">
    <property type="entry name" value="Transpeptidase"/>
    <property type="match status" value="1"/>
</dbReference>
<comment type="similarity">
    <text evidence="2">Belongs to the transpeptidase family.</text>
</comment>
<evidence type="ECO:0000313" key="9">
    <source>
        <dbReference type="Proteomes" id="UP000260025"/>
    </source>
</evidence>
<dbReference type="Gene3D" id="3.90.1310.10">
    <property type="entry name" value="Penicillin-binding protein 2a (Domain 2)"/>
    <property type="match status" value="1"/>
</dbReference>
<dbReference type="Pfam" id="PF03717">
    <property type="entry name" value="PBP_dimer"/>
    <property type="match status" value="1"/>
</dbReference>
<name>A0A3E2VUT5_CLOIN</name>
<evidence type="ECO:0000259" key="5">
    <source>
        <dbReference type="Pfam" id="PF00905"/>
    </source>
</evidence>
<dbReference type="PANTHER" id="PTHR30627">
    <property type="entry name" value="PEPTIDOGLYCAN D,D-TRANSPEPTIDASE"/>
    <property type="match status" value="1"/>
</dbReference>
<evidence type="ECO:0000256" key="4">
    <source>
        <dbReference type="SAM" id="Phobius"/>
    </source>
</evidence>
<dbReference type="EMBL" id="QVEV01000017">
    <property type="protein sequence ID" value="RGC14831.1"/>
    <property type="molecule type" value="Genomic_DNA"/>
</dbReference>
<reference evidence="8 9" key="1">
    <citation type="submission" date="2018-08" db="EMBL/GenBank/DDBJ databases">
        <title>A genome reference for cultivated species of the human gut microbiota.</title>
        <authorList>
            <person name="Zou Y."/>
            <person name="Xue W."/>
            <person name="Luo G."/>
        </authorList>
    </citation>
    <scope>NUCLEOTIDE SEQUENCE [LARGE SCALE GENOMIC DNA]</scope>
    <source>
        <strain evidence="8 9">OF01-2LB</strain>
    </source>
</reference>
<accession>A0A3E2VUT5</accession>
<evidence type="ECO:0000256" key="2">
    <source>
        <dbReference type="ARBA" id="ARBA00007171"/>
    </source>
</evidence>
<dbReference type="SUPFAM" id="SSF56601">
    <property type="entry name" value="beta-lactamase/transpeptidase-like"/>
    <property type="match status" value="1"/>
</dbReference>
<comment type="subcellular location">
    <subcellularLocation>
        <location evidence="1">Membrane</location>
    </subcellularLocation>
</comment>
<proteinExistence type="inferred from homology"/>
<dbReference type="SUPFAM" id="SSF56519">
    <property type="entry name" value="Penicillin binding protein dimerisation domain"/>
    <property type="match status" value="1"/>
</dbReference>
<organism evidence="8 9">
    <name type="scientific">Clostridium innocuum</name>
    <dbReference type="NCBI Taxonomy" id="1522"/>
    <lineage>
        <taxon>Bacteria</taxon>
        <taxon>Bacillati</taxon>
        <taxon>Bacillota</taxon>
        <taxon>Clostridia</taxon>
        <taxon>Eubacteriales</taxon>
        <taxon>Clostridiaceae</taxon>
        <taxon>Clostridium</taxon>
    </lineage>
</organism>
<comment type="caution">
    <text evidence="8">The sequence shown here is derived from an EMBL/GenBank/DDBJ whole genome shotgun (WGS) entry which is preliminary data.</text>
</comment>
<dbReference type="AlphaFoldDB" id="A0A3E2VUT5"/>
<keyword evidence="4" id="KW-0812">Transmembrane</keyword>
<protein>
    <submittedName>
        <fullName evidence="8">Penicillin-binding transpeptidase domain-containing protein</fullName>
    </submittedName>
</protein>
<dbReference type="InterPro" id="IPR005311">
    <property type="entry name" value="PBP_dimer"/>
</dbReference>
<dbReference type="InterPro" id="IPR012338">
    <property type="entry name" value="Beta-lactam/transpept-like"/>
</dbReference>
<dbReference type="SUPFAM" id="SSF54427">
    <property type="entry name" value="NTF2-like"/>
    <property type="match status" value="1"/>
</dbReference>
<dbReference type="InterPro" id="IPR050515">
    <property type="entry name" value="Beta-lactam/transpept"/>
</dbReference>
<evidence type="ECO:0000259" key="6">
    <source>
        <dbReference type="Pfam" id="PF03717"/>
    </source>
</evidence>
<evidence type="ECO:0000259" key="7">
    <source>
        <dbReference type="Pfam" id="PF05223"/>
    </source>
</evidence>
<dbReference type="GO" id="GO:0005886">
    <property type="term" value="C:plasma membrane"/>
    <property type="evidence" value="ECO:0007669"/>
    <property type="project" value="TreeGrafter"/>
</dbReference>
<evidence type="ECO:0000256" key="3">
    <source>
        <dbReference type="ARBA" id="ARBA00023136"/>
    </source>
</evidence>
<dbReference type="GO" id="GO:0008658">
    <property type="term" value="F:penicillin binding"/>
    <property type="evidence" value="ECO:0007669"/>
    <property type="project" value="InterPro"/>
</dbReference>
<evidence type="ECO:0000313" key="8">
    <source>
        <dbReference type="EMBL" id="RGC14831.1"/>
    </source>
</evidence>
<dbReference type="Gene3D" id="3.30.1390.30">
    <property type="entry name" value="Penicillin-binding protein 2a, domain 3"/>
    <property type="match status" value="1"/>
</dbReference>
<feature type="domain" description="Penicillin-binding protein dimerisation" evidence="6">
    <location>
        <begin position="156"/>
        <end position="322"/>
    </location>
</feature>
<dbReference type="Gene3D" id="3.40.710.10">
    <property type="entry name" value="DD-peptidase/beta-lactamase superfamily"/>
    <property type="match status" value="1"/>
</dbReference>
<dbReference type="GO" id="GO:0071555">
    <property type="term" value="P:cell wall organization"/>
    <property type="evidence" value="ECO:0007669"/>
    <property type="project" value="TreeGrafter"/>
</dbReference>
<keyword evidence="3 4" id="KW-0472">Membrane</keyword>
<dbReference type="InterPro" id="IPR032710">
    <property type="entry name" value="NTF2-like_dom_sf"/>
</dbReference>
<keyword evidence="4" id="KW-1133">Transmembrane helix</keyword>
<gene>
    <name evidence="8" type="ORF">DXA38_12235</name>
</gene>
<dbReference type="PANTHER" id="PTHR30627:SF25">
    <property type="entry name" value="PENICILLIN-BINDING PROTEIN 3"/>
    <property type="match status" value="1"/>
</dbReference>
<feature type="domain" description="NTF2-like N-terminal transpeptidase" evidence="7">
    <location>
        <begin position="34"/>
        <end position="147"/>
    </location>
</feature>
<dbReference type="Gene3D" id="3.10.450.100">
    <property type="entry name" value="NTF2-like, domain 1"/>
    <property type="match status" value="1"/>
</dbReference>
<evidence type="ECO:0000256" key="1">
    <source>
        <dbReference type="ARBA" id="ARBA00004370"/>
    </source>
</evidence>
<dbReference type="OrthoDB" id="9766847at2"/>
<dbReference type="InterPro" id="IPR007887">
    <property type="entry name" value="MecA_N"/>
</dbReference>
<dbReference type="GO" id="GO:0071972">
    <property type="term" value="F:peptidoglycan L,D-transpeptidase activity"/>
    <property type="evidence" value="ECO:0007669"/>
    <property type="project" value="TreeGrafter"/>
</dbReference>
<feature type="domain" description="Penicillin-binding protein transpeptidase" evidence="5">
    <location>
        <begin position="356"/>
        <end position="643"/>
    </location>
</feature>
<feature type="transmembrane region" description="Helical" evidence="4">
    <location>
        <begin position="7"/>
        <end position="28"/>
    </location>
</feature>